<sequence length="159" mass="17352">MPEVVERETERTFEITDHTVRRIAVETGTSVLAQYECVDCGASANSVLVFDQLDCETGEFDRPEELGEPSPMDMRAHRDVEAIVDDLERNESVEEVKLNTDGRDRVSSLRVRLSGTIPGTGDIGSVLRDRDLVIAGSGVSPAGDLSVQLTCPEVTRFAA</sequence>
<dbReference type="AlphaFoldDB" id="A0A256JCA2"/>
<dbReference type="EMBL" id="NHPA01000056">
    <property type="protein sequence ID" value="OYR66485.1"/>
    <property type="molecule type" value="Genomic_DNA"/>
</dbReference>
<evidence type="ECO:0000313" key="2">
    <source>
        <dbReference type="Proteomes" id="UP000215607"/>
    </source>
</evidence>
<proteinExistence type="predicted"/>
<organism evidence="1 2">
    <name type="scientific">Halorubrum ezzemoulense</name>
    <name type="common">Halorubrum chaoviator</name>
    <dbReference type="NCBI Taxonomy" id="337243"/>
    <lineage>
        <taxon>Archaea</taxon>
        <taxon>Methanobacteriati</taxon>
        <taxon>Methanobacteriota</taxon>
        <taxon>Stenosarchaea group</taxon>
        <taxon>Halobacteria</taxon>
        <taxon>Halobacteriales</taxon>
        <taxon>Haloferacaceae</taxon>
        <taxon>Halorubrum</taxon>
    </lineage>
</organism>
<dbReference type="Proteomes" id="UP000215607">
    <property type="component" value="Unassembled WGS sequence"/>
</dbReference>
<reference evidence="1 2" key="1">
    <citation type="journal article" date="2014" name="Front. Microbiol.">
        <title>Population and genomic analysis of the genus Halorubrum.</title>
        <authorList>
            <person name="Fullmer M.S."/>
            <person name="Soucy S.M."/>
            <person name="Swithers K.S."/>
            <person name="Makkay A.M."/>
            <person name="Wheeler R."/>
            <person name="Ventosa A."/>
            <person name="Gogarten J.P."/>
            <person name="Papke R.T."/>
        </authorList>
    </citation>
    <scope>NUCLEOTIDE SEQUENCE [LARGE SCALE GENOMIC DNA]</scope>
    <source>
        <strain evidence="1 2">Ga2p</strain>
    </source>
</reference>
<comment type="caution">
    <text evidence="1">The sequence shown here is derived from an EMBL/GenBank/DDBJ whole genome shotgun (WGS) entry which is preliminary data.</text>
</comment>
<name>A0A256JCA2_HALEZ</name>
<protein>
    <submittedName>
        <fullName evidence="1">Uncharacterized protein</fullName>
    </submittedName>
</protein>
<accession>A0A256JCA2</accession>
<evidence type="ECO:0000313" key="1">
    <source>
        <dbReference type="EMBL" id="OYR66485.1"/>
    </source>
</evidence>
<dbReference type="RefSeq" id="WP_094593226.1">
    <property type="nucleotide sequence ID" value="NZ_NHPA01000056.1"/>
</dbReference>
<gene>
    <name evidence="1" type="ORF">DJ79_12235</name>
</gene>